<keyword evidence="2" id="KW-1185">Reference proteome</keyword>
<organism evidence="1 2">
    <name type="scientific">Blastopirellula sediminis</name>
    <dbReference type="NCBI Taxonomy" id="2894196"/>
    <lineage>
        <taxon>Bacteria</taxon>
        <taxon>Pseudomonadati</taxon>
        <taxon>Planctomycetota</taxon>
        <taxon>Planctomycetia</taxon>
        <taxon>Pirellulales</taxon>
        <taxon>Pirellulaceae</taxon>
        <taxon>Blastopirellula</taxon>
    </lineage>
</organism>
<dbReference type="Proteomes" id="UP001139103">
    <property type="component" value="Unassembled WGS sequence"/>
</dbReference>
<proteinExistence type="predicted"/>
<evidence type="ECO:0000313" key="2">
    <source>
        <dbReference type="Proteomes" id="UP001139103"/>
    </source>
</evidence>
<dbReference type="AlphaFoldDB" id="A0A9X1SIQ8"/>
<evidence type="ECO:0000313" key="1">
    <source>
        <dbReference type="EMBL" id="MCC9628319.1"/>
    </source>
</evidence>
<name>A0A9X1SIQ8_9BACT</name>
<sequence>MMRLRDKDYLRTTDGLVFNVLGYDHADDGATCGLKYVDGVKWLDSYQRASEYLRENYPHYVDELIRVPFAYVAEIYRSEDRLPQLRSSQPSGLLQKAVELADLCAETLNLPRKAIGLTDSLLWGEGTEDSDIDLVIYGMANCFTWLQSAEAAFELPEIEPIAPEFIQRPPHLSDAMFAHFCARKWNQGYFRGTRFSVRGVRNWDETPSSLPLIAGSSVERQLTIADNRQSLFFPVVYETTDHVDVVSFQIGYEASLAPGDRVRVRGAQIDERTILIGSRYGSDESIELIPLV</sequence>
<gene>
    <name evidence="1" type="ORF">LOC68_07925</name>
</gene>
<dbReference type="EMBL" id="JAJKFT010000004">
    <property type="protein sequence ID" value="MCC9628319.1"/>
    <property type="molecule type" value="Genomic_DNA"/>
</dbReference>
<dbReference type="RefSeq" id="WP_230217480.1">
    <property type="nucleotide sequence ID" value="NZ_JAJKFT010000004.1"/>
</dbReference>
<protein>
    <recommendedName>
        <fullName evidence="3">Polymerase nucleotidyl transferase domain-containing protein</fullName>
    </recommendedName>
</protein>
<evidence type="ECO:0008006" key="3">
    <source>
        <dbReference type="Google" id="ProtNLM"/>
    </source>
</evidence>
<comment type="caution">
    <text evidence="1">The sequence shown here is derived from an EMBL/GenBank/DDBJ whole genome shotgun (WGS) entry which is preliminary data.</text>
</comment>
<reference evidence="1" key="1">
    <citation type="submission" date="2021-11" db="EMBL/GenBank/DDBJ databases">
        <title>Genome sequence.</title>
        <authorList>
            <person name="Sun Q."/>
        </authorList>
    </citation>
    <scope>NUCLEOTIDE SEQUENCE</scope>
    <source>
        <strain evidence="1">JC732</strain>
    </source>
</reference>
<accession>A0A9X1SIQ8</accession>